<name>A0ACB8ST68_9AGAM</name>
<proteinExistence type="predicted"/>
<protein>
    <submittedName>
        <fullName evidence="1">Uncharacterized protein</fullName>
    </submittedName>
</protein>
<reference evidence="1" key="2">
    <citation type="journal article" date="2022" name="New Phytol.">
        <title>Evolutionary transition to the ectomycorrhizal habit in the genomes of a hyperdiverse lineage of mushroom-forming fungi.</title>
        <authorList>
            <person name="Looney B."/>
            <person name="Miyauchi S."/>
            <person name="Morin E."/>
            <person name="Drula E."/>
            <person name="Courty P.E."/>
            <person name="Kohler A."/>
            <person name="Kuo A."/>
            <person name="LaButti K."/>
            <person name="Pangilinan J."/>
            <person name="Lipzen A."/>
            <person name="Riley R."/>
            <person name="Andreopoulos W."/>
            <person name="He G."/>
            <person name="Johnson J."/>
            <person name="Nolan M."/>
            <person name="Tritt A."/>
            <person name="Barry K.W."/>
            <person name="Grigoriev I.V."/>
            <person name="Nagy L.G."/>
            <person name="Hibbett D."/>
            <person name="Henrissat B."/>
            <person name="Matheny P.B."/>
            <person name="Labbe J."/>
            <person name="Martin F.M."/>
        </authorList>
    </citation>
    <scope>NUCLEOTIDE SEQUENCE</scope>
    <source>
        <strain evidence="1">HHB10654</strain>
    </source>
</reference>
<dbReference type="Proteomes" id="UP000814140">
    <property type="component" value="Unassembled WGS sequence"/>
</dbReference>
<dbReference type="EMBL" id="MU277224">
    <property type="protein sequence ID" value="KAI0059698.1"/>
    <property type="molecule type" value="Genomic_DNA"/>
</dbReference>
<evidence type="ECO:0000313" key="1">
    <source>
        <dbReference type="EMBL" id="KAI0059698.1"/>
    </source>
</evidence>
<reference evidence="1" key="1">
    <citation type="submission" date="2021-03" db="EMBL/GenBank/DDBJ databases">
        <authorList>
            <consortium name="DOE Joint Genome Institute"/>
            <person name="Ahrendt S."/>
            <person name="Looney B.P."/>
            <person name="Miyauchi S."/>
            <person name="Morin E."/>
            <person name="Drula E."/>
            <person name="Courty P.E."/>
            <person name="Chicoki N."/>
            <person name="Fauchery L."/>
            <person name="Kohler A."/>
            <person name="Kuo A."/>
            <person name="Labutti K."/>
            <person name="Pangilinan J."/>
            <person name="Lipzen A."/>
            <person name="Riley R."/>
            <person name="Andreopoulos W."/>
            <person name="He G."/>
            <person name="Johnson J."/>
            <person name="Barry K.W."/>
            <person name="Grigoriev I.V."/>
            <person name="Nagy L."/>
            <person name="Hibbett D."/>
            <person name="Henrissat B."/>
            <person name="Matheny P.B."/>
            <person name="Labbe J."/>
            <person name="Martin F."/>
        </authorList>
    </citation>
    <scope>NUCLEOTIDE SEQUENCE</scope>
    <source>
        <strain evidence="1">HHB10654</strain>
    </source>
</reference>
<keyword evidence="2" id="KW-1185">Reference proteome</keyword>
<evidence type="ECO:0000313" key="2">
    <source>
        <dbReference type="Proteomes" id="UP000814140"/>
    </source>
</evidence>
<comment type="caution">
    <text evidence="1">The sequence shown here is derived from an EMBL/GenBank/DDBJ whole genome shotgun (WGS) entry which is preliminary data.</text>
</comment>
<accession>A0ACB8ST68</accession>
<sequence>MHVDDCTPYTNGPRLRSRKHGKVPCVFTVRCQRDHGPNRDGASYRDHRQEERLCRMFTVLVLGAICDMKRET</sequence>
<organism evidence="1 2">
    <name type="scientific">Artomyces pyxidatus</name>
    <dbReference type="NCBI Taxonomy" id="48021"/>
    <lineage>
        <taxon>Eukaryota</taxon>
        <taxon>Fungi</taxon>
        <taxon>Dikarya</taxon>
        <taxon>Basidiomycota</taxon>
        <taxon>Agaricomycotina</taxon>
        <taxon>Agaricomycetes</taxon>
        <taxon>Russulales</taxon>
        <taxon>Auriscalpiaceae</taxon>
        <taxon>Artomyces</taxon>
    </lineage>
</organism>
<gene>
    <name evidence="1" type="ORF">BV25DRAFT_1042694</name>
</gene>